<accession>A0A6G1JCR4</accession>
<name>A0A6G1JCR4_9PLEO</name>
<sequence length="161" mass="17871">MECKAEHQKNNQENNDYEVPHNALVPLKSSAHPRLPNLPISAPHGHTLRPPPQVRRPSAISPSPLPPTRNMTRARSAHALPTYPLQQLRSPPLIAVNLARDHTVPPHLVVPHRYVAPGRSVIGCWDLTGRSHRFYASDTKVIAHCSNFPALVWIAGGFVRD</sequence>
<keyword evidence="3" id="KW-1185">Reference proteome</keyword>
<proteinExistence type="predicted"/>
<dbReference type="AlphaFoldDB" id="A0A6G1JCR4"/>
<protein>
    <submittedName>
        <fullName evidence="2">Uncharacterized protein</fullName>
    </submittedName>
</protein>
<organism evidence="2 3">
    <name type="scientific">Lentithecium fluviatile CBS 122367</name>
    <dbReference type="NCBI Taxonomy" id="1168545"/>
    <lineage>
        <taxon>Eukaryota</taxon>
        <taxon>Fungi</taxon>
        <taxon>Dikarya</taxon>
        <taxon>Ascomycota</taxon>
        <taxon>Pezizomycotina</taxon>
        <taxon>Dothideomycetes</taxon>
        <taxon>Pleosporomycetidae</taxon>
        <taxon>Pleosporales</taxon>
        <taxon>Massarineae</taxon>
        <taxon>Lentitheciaceae</taxon>
        <taxon>Lentithecium</taxon>
    </lineage>
</organism>
<feature type="region of interest" description="Disordered" evidence="1">
    <location>
        <begin position="1"/>
        <end position="20"/>
    </location>
</feature>
<dbReference type="Proteomes" id="UP000799291">
    <property type="component" value="Unassembled WGS sequence"/>
</dbReference>
<reference evidence="2" key="1">
    <citation type="journal article" date="2020" name="Stud. Mycol.">
        <title>101 Dothideomycetes genomes: a test case for predicting lifestyles and emergence of pathogens.</title>
        <authorList>
            <person name="Haridas S."/>
            <person name="Albert R."/>
            <person name="Binder M."/>
            <person name="Bloem J."/>
            <person name="Labutti K."/>
            <person name="Salamov A."/>
            <person name="Andreopoulos B."/>
            <person name="Baker S."/>
            <person name="Barry K."/>
            <person name="Bills G."/>
            <person name="Bluhm B."/>
            <person name="Cannon C."/>
            <person name="Castanera R."/>
            <person name="Culley D."/>
            <person name="Daum C."/>
            <person name="Ezra D."/>
            <person name="Gonzalez J."/>
            <person name="Henrissat B."/>
            <person name="Kuo A."/>
            <person name="Liang C."/>
            <person name="Lipzen A."/>
            <person name="Lutzoni F."/>
            <person name="Magnuson J."/>
            <person name="Mondo S."/>
            <person name="Nolan M."/>
            <person name="Ohm R."/>
            <person name="Pangilinan J."/>
            <person name="Park H.-J."/>
            <person name="Ramirez L."/>
            <person name="Alfaro M."/>
            <person name="Sun H."/>
            <person name="Tritt A."/>
            <person name="Yoshinaga Y."/>
            <person name="Zwiers L.-H."/>
            <person name="Turgeon B."/>
            <person name="Goodwin S."/>
            <person name="Spatafora J."/>
            <person name="Crous P."/>
            <person name="Grigoriev I."/>
        </authorList>
    </citation>
    <scope>NUCLEOTIDE SEQUENCE</scope>
    <source>
        <strain evidence="2">CBS 122367</strain>
    </source>
</reference>
<evidence type="ECO:0000313" key="3">
    <source>
        <dbReference type="Proteomes" id="UP000799291"/>
    </source>
</evidence>
<feature type="compositionally biased region" description="Basic and acidic residues" evidence="1">
    <location>
        <begin position="1"/>
        <end position="10"/>
    </location>
</feature>
<dbReference type="EMBL" id="MU005574">
    <property type="protein sequence ID" value="KAF2688011.1"/>
    <property type="molecule type" value="Genomic_DNA"/>
</dbReference>
<evidence type="ECO:0000256" key="1">
    <source>
        <dbReference type="SAM" id="MobiDB-lite"/>
    </source>
</evidence>
<gene>
    <name evidence="2" type="ORF">K458DRAFT_415083</name>
</gene>
<evidence type="ECO:0000313" key="2">
    <source>
        <dbReference type="EMBL" id="KAF2688011.1"/>
    </source>
</evidence>
<feature type="region of interest" description="Disordered" evidence="1">
    <location>
        <begin position="27"/>
        <end position="74"/>
    </location>
</feature>